<dbReference type="Pfam" id="PF13616">
    <property type="entry name" value="Rotamase_3"/>
    <property type="match status" value="1"/>
</dbReference>
<dbReference type="InterPro" id="IPR027304">
    <property type="entry name" value="Trigger_fact/SurA_dom_sf"/>
</dbReference>
<dbReference type="PROSITE" id="PS50198">
    <property type="entry name" value="PPIC_PPIASE_2"/>
    <property type="match status" value="1"/>
</dbReference>
<dbReference type="InterPro" id="IPR050245">
    <property type="entry name" value="PrsA_foldase"/>
</dbReference>
<evidence type="ECO:0000256" key="1">
    <source>
        <dbReference type="PROSITE-ProRule" id="PRU00278"/>
    </source>
</evidence>
<dbReference type="InParanoid" id="A0A7G1G4Q3"/>
<dbReference type="Proteomes" id="UP000516361">
    <property type="component" value="Chromosome"/>
</dbReference>
<dbReference type="GO" id="GO:0003755">
    <property type="term" value="F:peptidyl-prolyl cis-trans isomerase activity"/>
    <property type="evidence" value="ECO:0007669"/>
    <property type="project" value="UniProtKB-KW"/>
</dbReference>
<name>A0A7G1G4Q3_9BACT</name>
<dbReference type="PANTHER" id="PTHR47245:SF2">
    <property type="entry name" value="PEPTIDYL-PROLYL CIS-TRANS ISOMERASE HP_0175-RELATED"/>
    <property type="match status" value="1"/>
</dbReference>
<dbReference type="KEGG" id="ocy:OSSY52_03370"/>
<dbReference type="InterPro" id="IPR000297">
    <property type="entry name" value="PPIase_PpiC"/>
</dbReference>
<dbReference type="Gene3D" id="1.10.8.1040">
    <property type="match status" value="1"/>
</dbReference>
<dbReference type="FunCoup" id="A0A7G1G4Q3">
    <property type="interactions" value="50"/>
</dbReference>
<dbReference type="EMBL" id="AP018712">
    <property type="protein sequence ID" value="BBE30196.1"/>
    <property type="molecule type" value="Genomic_DNA"/>
</dbReference>
<evidence type="ECO:0000313" key="3">
    <source>
        <dbReference type="EMBL" id="BBE30196.1"/>
    </source>
</evidence>
<dbReference type="InterPro" id="IPR046357">
    <property type="entry name" value="PPIase_dom_sf"/>
</dbReference>
<organism evidence="3 4">
    <name type="scientific">Tepiditoga spiralis</name>
    <dbReference type="NCBI Taxonomy" id="2108365"/>
    <lineage>
        <taxon>Bacteria</taxon>
        <taxon>Thermotogati</taxon>
        <taxon>Thermotogota</taxon>
        <taxon>Thermotogae</taxon>
        <taxon>Petrotogales</taxon>
        <taxon>Petrotogaceae</taxon>
        <taxon>Tepiditoga</taxon>
    </lineage>
</organism>
<feature type="domain" description="PpiC" evidence="2">
    <location>
        <begin position="113"/>
        <end position="202"/>
    </location>
</feature>
<keyword evidence="1" id="KW-0697">Rotamase</keyword>
<dbReference type="PANTHER" id="PTHR47245">
    <property type="entry name" value="PEPTIDYLPROLYL ISOMERASE"/>
    <property type="match status" value="1"/>
</dbReference>
<dbReference type="Gene3D" id="3.10.50.40">
    <property type="match status" value="1"/>
</dbReference>
<keyword evidence="1 3" id="KW-0413">Isomerase</keyword>
<reference evidence="3 4" key="1">
    <citation type="submission" date="2018-06" db="EMBL/GenBank/DDBJ databases">
        <title>Genome sequencing of Oceanotoga sp. sy52.</title>
        <authorList>
            <person name="Mori K."/>
        </authorList>
    </citation>
    <scope>NUCLEOTIDE SEQUENCE [LARGE SCALE GENOMIC DNA]</scope>
    <source>
        <strain evidence="4">sy52</strain>
    </source>
</reference>
<dbReference type="PROSITE" id="PS01096">
    <property type="entry name" value="PPIC_PPIASE_1"/>
    <property type="match status" value="1"/>
</dbReference>
<protein>
    <submittedName>
        <fullName evidence="3">Peptidylprolyl isomerase</fullName>
    </submittedName>
</protein>
<dbReference type="RefSeq" id="WP_190615322.1">
    <property type="nucleotide sequence ID" value="NZ_AP018712.1"/>
</dbReference>
<proteinExistence type="predicted"/>
<evidence type="ECO:0000313" key="4">
    <source>
        <dbReference type="Proteomes" id="UP000516361"/>
    </source>
</evidence>
<dbReference type="SUPFAM" id="SSF54534">
    <property type="entry name" value="FKBP-like"/>
    <property type="match status" value="1"/>
</dbReference>
<keyword evidence="4" id="KW-1185">Reference proteome</keyword>
<evidence type="ECO:0000259" key="2">
    <source>
        <dbReference type="PROSITE" id="PS50198"/>
    </source>
</evidence>
<gene>
    <name evidence="3" type="ORF">OSSY52_03370</name>
</gene>
<dbReference type="AlphaFoldDB" id="A0A7G1G4Q3"/>
<dbReference type="SUPFAM" id="SSF109998">
    <property type="entry name" value="Triger factor/SurA peptide-binding domain-like"/>
    <property type="match status" value="1"/>
</dbReference>
<accession>A0A7G1G4Q3</accession>
<sequence>MSDKVLAVVNGKEITERAVNDLIAKLGPQRSAPFMTPEGKKQLLDELINQELIYLDAIDQKLDEEEDFKINLDVVKKDILKQYAIGKLLNPITVSDDEVKKYYEENKAAFVKPESVKASHILIDSEEKANEILEELKNGTDFADAAKKYSSCPSKAQGGDLGYFGRGQMVPEFDSAVFNMELNEISNPVKTQFGYHIIKVTDKKDKEMSSFEEVKEGITKQMLNMKQSEVYLKKSQELKSKYTVEIK</sequence>
<dbReference type="InterPro" id="IPR023058">
    <property type="entry name" value="PPIase_PpiC_CS"/>
</dbReference>